<dbReference type="PROSITE" id="PS50118">
    <property type="entry name" value="HMG_BOX_2"/>
    <property type="match status" value="1"/>
</dbReference>
<feature type="coiled-coil region" evidence="5">
    <location>
        <begin position="37"/>
        <end position="64"/>
    </location>
</feature>
<evidence type="ECO:0000313" key="8">
    <source>
        <dbReference type="EMBL" id="EOO02773.1"/>
    </source>
</evidence>
<feature type="region of interest" description="Disordered" evidence="6">
    <location>
        <begin position="235"/>
        <end position="289"/>
    </location>
</feature>
<reference evidence="9" key="1">
    <citation type="journal article" date="2013" name="Genome Announc.">
        <title>Draft genome sequence of the ascomycete Phaeoacremonium aleophilum strain UCR-PA7, a causal agent of the esca disease complex in grapevines.</title>
        <authorList>
            <person name="Blanco-Ulate B."/>
            <person name="Rolshausen P."/>
            <person name="Cantu D."/>
        </authorList>
    </citation>
    <scope>NUCLEOTIDE SEQUENCE [LARGE SCALE GENOMIC DNA]</scope>
    <source>
        <strain evidence="9">UCR-PA7</strain>
    </source>
</reference>
<feature type="compositionally biased region" description="Polar residues" evidence="6">
    <location>
        <begin position="143"/>
        <end position="158"/>
    </location>
</feature>
<keyword evidence="3 4" id="KW-0539">Nucleus</keyword>
<feature type="DNA-binding region" description="HMG box" evidence="4">
    <location>
        <begin position="181"/>
        <end position="244"/>
    </location>
</feature>
<evidence type="ECO:0000256" key="6">
    <source>
        <dbReference type="SAM" id="MobiDB-lite"/>
    </source>
</evidence>
<dbReference type="InterPro" id="IPR036910">
    <property type="entry name" value="HMG_box_dom_sf"/>
</dbReference>
<dbReference type="GeneID" id="19321938"/>
<feature type="compositionally biased region" description="Basic and acidic residues" evidence="6">
    <location>
        <begin position="235"/>
        <end position="255"/>
    </location>
</feature>
<keyword evidence="9" id="KW-1185">Reference proteome</keyword>
<proteinExistence type="predicted"/>
<dbReference type="Pfam" id="PF24245">
    <property type="entry name" value="INO80F"/>
    <property type="match status" value="1"/>
</dbReference>
<name>R8BTQ9_PHAM7</name>
<evidence type="ECO:0000313" key="9">
    <source>
        <dbReference type="Proteomes" id="UP000014074"/>
    </source>
</evidence>
<sequence length="289" mass="32064">MAPASAIPPALPPSVEEAYRRKCLQLKQRTNEVEEANDASRLRLMRLKRQVEKLRVERSYLLEQLAKRTSTNVEDSEGSPSPPPTVRSNQPHPLDNQRHLDSDADMTLRNVQPKEKPLRTKRGHRKPSLLANLEGGSAPGATFINQNVQTLSPSSDAFSHTHAEGSQKEAAGSKANGVGKPKKPSTAFELYCSDTRPTLAKGDGNVEEELAKGWKDLPEKEKEEYQARYDKAMSQYQKDKDAYAQKATAETKAEAPAESQAEDTPARDEDVEMGEDTEQETPAVEKEDE</sequence>
<dbReference type="InterPro" id="IPR050342">
    <property type="entry name" value="HMGB"/>
</dbReference>
<accession>R8BTQ9</accession>
<dbReference type="GO" id="GO:0003677">
    <property type="term" value="F:DNA binding"/>
    <property type="evidence" value="ECO:0007669"/>
    <property type="project" value="UniProtKB-UniRule"/>
</dbReference>
<dbReference type="KEGG" id="tmn:UCRPA7_1757"/>
<evidence type="ECO:0000256" key="2">
    <source>
        <dbReference type="ARBA" id="ARBA00023125"/>
    </source>
</evidence>
<feature type="compositionally biased region" description="Basic and acidic residues" evidence="6">
    <location>
        <begin position="209"/>
        <end position="220"/>
    </location>
</feature>
<feature type="compositionally biased region" description="Acidic residues" evidence="6">
    <location>
        <begin position="269"/>
        <end position="279"/>
    </location>
</feature>
<dbReference type="InterPro" id="IPR056513">
    <property type="entry name" value="INO80F"/>
</dbReference>
<evidence type="ECO:0000256" key="1">
    <source>
        <dbReference type="ARBA" id="ARBA00004123"/>
    </source>
</evidence>
<keyword evidence="5" id="KW-0175">Coiled coil</keyword>
<organism evidence="8 9">
    <name type="scientific">Phaeoacremonium minimum (strain UCR-PA7)</name>
    <name type="common">Esca disease fungus</name>
    <name type="synonym">Togninia minima</name>
    <dbReference type="NCBI Taxonomy" id="1286976"/>
    <lineage>
        <taxon>Eukaryota</taxon>
        <taxon>Fungi</taxon>
        <taxon>Dikarya</taxon>
        <taxon>Ascomycota</taxon>
        <taxon>Pezizomycotina</taxon>
        <taxon>Sordariomycetes</taxon>
        <taxon>Sordariomycetidae</taxon>
        <taxon>Togniniales</taxon>
        <taxon>Togniniaceae</taxon>
        <taxon>Phaeoacremonium</taxon>
    </lineage>
</organism>
<evidence type="ECO:0000256" key="4">
    <source>
        <dbReference type="PROSITE-ProRule" id="PRU00267"/>
    </source>
</evidence>
<dbReference type="InterPro" id="IPR009071">
    <property type="entry name" value="HMG_box_dom"/>
</dbReference>
<feature type="domain" description="HMG box" evidence="7">
    <location>
        <begin position="181"/>
        <end position="244"/>
    </location>
</feature>
<dbReference type="GO" id="GO:0005634">
    <property type="term" value="C:nucleus"/>
    <property type="evidence" value="ECO:0007669"/>
    <property type="project" value="UniProtKB-SubCell"/>
</dbReference>
<dbReference type="Gene3D" id="1.10.30.10">
    <property type="entry name" value="High mobility group box domain"/>
    <property type="match status" value="1"/>
</dbReference>
<evidence type="ECO:0000259" key="7">
    <source>
        <dbReference type="PROSITE" id="PS50118"/>
    </source>
</evidence>
<dbReference type="SUPFAM" id="SSF47095">
    <property type="entry name" value="HMG-box"/>
    <property type="match status" value="1"/>
</dbReference>
<evidence type="ECO:0000256" key="5">
    <source>
        <dbReference type="SAM" id="Coils"/>
    </source>
</evidence>
<dbReference type="Pfam" id="PF00505">
    <property type="entry name" value="HMG_box"/>
    <property type="match status" value="1"/>
</dbReference>
<dbReference type="RefSeq" id="XP_007912527.1">
    <property type="nucleotide sequence ID" value="XM_007914336.1"/>
</dbReference>
<comment type="subcellular location">
    <subcellularLocation>
        <location evidence="1">Nucleus</location>
    </subcellularLocation>
</comment>
<gene>
    <name evidence="8" type="ORF">UCRPA7_1757</name>
</gene>
<protein>
    <submittedName>
        <fullName evidence="8">Putative hmg box protein</fullName>
    </submittedName>
</protein>
<dbReference type="PANTHER" id="PTHR48112">
    <property type="entry name" value="HIGH MOBILITY GROUP PROTEIN DSP1"/>
    <property type="match status" value="1"/>
</dbReference>
<dbReference type="HOGENOM" id="CLU_046160_0_0_1"/>
<evidence type="ECO:0000256" key="3">
    <source>
        <dbReference type="ARBA" id="ARBA00023242"/>
    </source>
</evidence>
<dbReference type="eggNOG" id="ENOG502S949">
    <property type="taxonomic scope" value="Eukaryota"/>
</dbReference>
<dbReference type="OrthoDB" id="10070927at2759"/>
<dbReference type="SMART" id="SM00398">
    <property type="entry name" value="HMG"/>
    <property type="match status" value="1"/>
</dbReference>
<dbReference type="AlphaFoldDB" id="R8BTQ9"/>
<keyword evidence="2 4" id="KW-0238">DNA-binding</keyword>
<dbReference type="Proteomes" id="UP000014074">
    <property type="component" value="Unassembled WGS sequence"/>
</dbReference>
<feature type="region of interest" description="Disordered" evidence="6">
    <location>
        <begin position="67"/>
        <end position="220"/>
    </location>
</feature>
<dbReference type="EMBL" id="KB932902">
    <property type="protein sequence ID" value="EOO02773.1"/>
    <property type="molecule type" value="Genomic_DNA"/>
</dbReference>